<dbReference type="AlphaFoldDB" id="A0AAN6WSW0"/>
<feature type="compositionally biased region" description="Polar residues" evidence="1">
    <location>
        <begin position="125"/>
        <end position="147"/>
    </location>
</feature>
<proteinExistence type="predicted"/>
<sequence length="281" mass="29221">MPFLCTEVKKIYISLQGMISSSLASSKNQKRKKASSDASTRRLQISAPFNFEHKTVTLPGLSSEEILVLREKAAATRLGIHQPGHCSPSDSPVLSSTAVSFPSTCPCSASAPPALPPLITAFGTSYSPSVSRPRTPRGKQSSRPGTASNSSLRSSSSGTGRQNTRKDGIGRSESHGNLKSSLGRGGSGGHLPLSNSQGNMLLLDAISPLDLDVVDDIFPFSFGNGGHGQPGNHSAPNIDFLGASGPDWDFAFGGNPVSPLSPSPVRGRSPMGQKKGATGRV</sequence>
<feature type="compositionally biased region" description="Low complexity" evidence="1">
    <location>
        <begin position="148"/>
        <end position="157"/>
    </location>
</feature>
<evidence type="ECO:0000313" key="3">
    <source>
        <dbReference type="Proteomes" id="UP001302126"/>
    </source>
</evidence>
<comment type="caution">
    <text evidence="2">The sequence shown here is derived from an EMBL/GenBank/DDBJ whole genome shotgun (WGS) entry which is preliminary data.</text>
</comment>
<accession>A0AAN6WSW0</accession>
<reference evidence="2" key="2">
    <citation type="submission" date="2023-05" db="EMBL/GenBank/DDBJ databases">
        <authorList>
            <consortium name="Lawrence Berkeley National Laboratory"/>
            <person name="Steindorff A."/>
            <person name="Hensen N."/>
            <person name="Bonometti L."/>
            <person name="Westerberg I."/>
            <person name="Brannstrom I.O."/>
            <person name="Guillou S."/>
            <person name="Cros-Aarteil S."/>
            <person name="Calhoun S."/>
            <person name="Haridas S."/>
            <person name="Kuo A."/>
            <person name="Mondo S."/>
            <person name="Pangilinan J."/>
            <person name="Riley R."/>
            <person name="Labutti K."/>
            <person name="Andreopoulos B."/>
            <person name="Lipzen A."/>
            <person name="Chen C."/>
            <person name="Yanf M."/>
            <person name="Daum C."/>
            <person name="Ng V."/>
            <person name="Clum A."/>
            <person name="Ohm R."/>
            <person name="Martin F."/>
            <person name="Silar P."/>
            <person name="Natvig D."/>
            <person name="Lalanne C."/>
            <person name="Gautier V."/>
            <person name="Ament-Velasquez S.L."/>
            <person name="Kruys A."/>
            <person name="Hutchinson M.I."/>
            <person name="Powell A.J."/>
            <person name="Barry K."/>
            <person name="Miller A.N."/>
            <person name="Grigoriev I.V."/>
            <person name="Debuchy R."/>
            <person name="Gladieux P."/>
            <person name="Thoren M.H."/>
            <person name="Johannesson H."/>
        </authorList>
    </citation>
    <scope>NUCLEOTIDE SEQUENCE</scope>
    <source>
        <strain evidence="2">PSN309</strain>
    </source>
</reference>
<feature type="compositionally biased region" description="Basic and acidic residues" evidence="1">
    <location>
        <begin position="164"/>
        <end position="176"/>
    </location>
</feature>
<protein>
    <submittedName>
        <fullName evidence="2">Uncharacterized protein</fullName>
    </submittedName>
</protein>
<feature type="region of interest" description="Disordered" evidence="1">
    <location>
        <begin position="253"/>
        <end position="281"/>
    </location>
</feature>
<organism evidence="2 3">
    <name type="scientific">Podospora australis</name>
    <dbReference type="NCBI Taxonomy" id="1536484"/>
    <lineage>
        <taxon>Eukaryota</taxon>
        <taxon>Fungi</taxon>
        <taxon>Dikarya</taxon>
        <taxon>Ascomycota</taxon>
        <taxon>Pezizomycotina</taxon>
        <taxon>Sordariomycetes</taxon>
        <taxon>Sordariomycetidae</taxon>
        <taxon>Sordariales</taxon>
        <taxon>Podosporaceae</taxon>
        <taxon>Podospora</taxon>
    </lineage>
</organism>
<evidence type="ECO:0000256" key="1">
    <source>
        <dbReference type="SAM" id="MobiDB-lite"/>
    </source>
</evidence>
<dbReference type="Proteomes" id="UP001302126">
    <property type="component" value="Unassembled WGS sequence"/>
</dbReference>
<feature type="region of interest" description="Disordered" evidence="1">
    <location>
        <begin position="125"/>
        <end position="191"/>
    </location>
</feature>
<dbReference type="EMBL" id="MU864442">
    <property type="protein sequence ID" value="KAK4185697.1"/>
    <property type="molecule type" value="Genomic_DNA"/>
</dbReference>
<keyword evidence="3" id="KW-1185">Reference proteome</keyword>
<evidence type="ECO:0000313" key="2">
    <source>
        <dbReference type="EMBL" id="KAK4185697.1"/>
    </source>
</evidence>
<name>A0AAN6WSW0_9PEZI</name>
<reference evidence="2" key="1">
    <citation type="journal article" date="2023" name="Mol. Phylogenet. Evol.">
        <title>Genome-scale phylogeny and comparative genomics of the fungal order Sordariales.</title>
        <authorList>
            <person name="Hensen N."/>
            <person name="Bonometti L."/>
            <person name="Westerberg I."/>
            <person name="Brannstrom I.O."/>
            <person name="Guillou S."/>
            <person name="Cros-Aarteil S."/>
            <person name="Calhoun S."/>
            <person name="Haridas S."/>
            <person name="Kuo A."/>
            <person name="Mondo S."/>
            <person name="Pangilinan J."/>
            <person name="Riley R."/>
            <person name="LaButti K."/>
            <person name="Andreopoulos B."/>
            <person name="Lipzen A."/>
            <person name="Chen C."/>
            <person name="Yan M."/>
            <person name="Daum C."/>
            <person name="Ng V."/>
            <person name="Clum A."/>
            <person name="Steindorff A."/>
            <person name="Ohm R.A."/>
            <person name="Martin F."/>
            <person name="Silar P."/>
            <person name="Natvig D.O."/>
            <person name="Lalanne C."/>
            <person name="Gautier V."/>
            <person name="Ament-Velasquez S.L."/>
            <person name="Kruys A."/>
            <person name="Hutchinson M.I."/>
            <person name="Powell A.J."/>
            <person name="Barry K."/>
            <person name="Miller A.N."/>
            <person name="Grigoriev I.V."/>
            <person name="Debuchy R."/>
            <person name="Gladieux P."/>
            <person name="Hiltunen Thoren M."/>
            <person name="Johannesson H."/>
        </authorList>
    </citation>
    <scope>NUCLEOTIDE SEQUENCE</scope>
    <source>
        <strain evidence="2">PSN309</strain>
    </source>
</reference>
<gene>
    <name evidence="2" type="ORF">QBC35DRAFT_298027</name>
</gene>